<reference evidence="1" key="1">
    <citation type="submission" date="2019-09" db="EMBL/GenBank/DDBJ databases">
        <authorList>
            <consortium name="PulseNet: The National Subtyping Network for Foodborne Disease Surveillance"/>
            <person name="Tarr C.L."/>
            <person name="Trees E."/>
            <person name="Katz L.S."/>
            <person name="Carleton-Romer H.A."/>
            <person name="Stroika S."/>
            <person name="Kucerova Z."/>
            <person name="Roache K.F."/>
            <person name="Sabol A.L."/>
            <person name="Besser J."/>
            <person name="Gerner-Smidt P."/>
        </authorList>
    </citation>
    <scope>NUCLEOTIDE SEQUENCE</scope>
    <source>
        <strain evidence="1">PNUSAS097476</strain>
    </source>
</reference>
<dbReference type="EMBL" id="AAKHUE010000003">
    <property type="protein sequence ID" value="ECR9156448.1"/>
    <property type="molecule type" value="Genomic_DNA"/>
</dbReference>
<proteinExistence type="predicted"/>
<dbReference type="AlphaFoldDB" id="A0A5Z4EG29"/>
<organism evidence="1">
    <name type="scientific">Salmonella enterica</name>
    <name type="common">Salmonella choleraesuis</name>
    <dbReference type="NCBI Taxonomy" id="28901"/>
    <lineage>
        <taxon>Bacteria</taxon>
        <taxon>Pseudomonadati</taxon>
        <taxon>Pseudomonadota</taxon>
        <taxon>Gammaproteobacteria</taxon>
        <taxon>Enterobacterales</taxon>
        <taxon>Enterobacteriaceae</taxon>
        <taxon>Salmonella</taxon>
    </lineage>
</organism>
<dbReference type="RefSeq" id="WP_025715113.1">
    <property type="nucleotide sequence ID" value="NZ_CP191516.1"/>
</dbReference>
<accession>A0A5Z4EG29</accession>
<name>A0A5Z4EG29_SALER</name>
<protein>
    <submittedName>
        <fullName evidence="1">Uncharacterized protein</fullName>
    </submittedName>
</protein>
<evidence type="ECO:0000313" key="1">
    <source>
        <dbReference type="EMBL" id="ECR9156448.1"/>
    </source>
</evidence>
<comment type="caution">
    <text evidence="1">The sequence shown here is derived from an EMBL/GenBank/DDBJ whole genome shotgun (WGS) entry which is preliminary data.</text>
</comment>
<sequence>MVKFVGDIEGQKKYLEAKISEIGYHLPSNSIDKDYRAYQQRVLRHLIVHGKEENWANGFLTKVERDYLFSTPSEIDMEWYRNDPRASLWLACTLYSDRPELPGLSGDNFDYLSPKNLQPDHNVRIQKIKIAIDNWPRFFEVLSSEYIRKKGMEWASLMDKHDLFRLVRSSKVDVSGWLKTYIQERTPMALNRVCGNSPDEIFAWCYASYFIWRKENSHNPDSIELIERKFKGSWSTQKNRIKNKEEKKLKTVNINIPENIHNMLRYLAVEGNISNDKVIEHAVKAAYDRIKKHSK</sequence>
<gene>
    <name evidence="1" type="ORF">F2G11_08795</name>
</gene>